<gene>
    <name evidence="2" type="ORF">Sru01_64530</name>
</gene>
<dbReference type="InterPro" id="IPR037523">
    <property type="entry name" value="VOC_core"/>
</dbReference>
<protein>
    <recommendedName>
        <fullName evidence="1">VOC domain-containing protein</fullName>
    </recommendedName>
</protein>
<proteinExistence type="predicted"/>
<dbReference type="SUPFAM" id="SSF54593">
    <property type="entry name" value="Glyoxalase/Bleomycin resistance protein/Dihydroxybiphenyl dioxygenase"/>
    <property type="match status" value="1"/>
</dbReference>
<evidence type="ECO:0000313" key="2">
    <source>
        <dbReference type="EMBL" id="GII81471.1"/>
    </source>
</evidence>
<organism evidence="2 3">
    <name type="scientific">Sphaerisporangium rufum</name>
    <dbReference type="NCBI Taxonomy" id="1381558"/>
    <lineage>
        <taxon>Bacteria</taxon>
        <taxon>Bacillati</taxon>
        <taxon>Actinomycetota</taxon>
        <taxon>Actinomycetes</taxon>
        <taxon>Streptosporangiales</taxon>
        <taxon>Streptosporangiaceae</taxon>
        <taxon>Sphaerisporangium</taxon>
    </lineage>
</organism>
<dbReference type="RefSeq" id="WP_203993774.1">
    <property type="nucleotide sequence ID" value="NZ_BOOU01000098.1"/>
</dbReference>
<dbReference type="InterPro" id="IPR051332">
    <property type="entry name" value="Fosfomycin_Res_Enzymes"/>
</dbReference>
<dbReference type="PANTHER" id="PTHR36113">
    <property type="entry name" value="LYASE, PUTATIVE-RELATED-RELATED"/>
    <property type="match status" value="1"/>
</dbReference>
<dbReference type="InterPro" id="IPR029068">
    <property type="entry name" value="Glyas_Bleomycin-R_OHBP_Dase"/>
</dbReference>
<dbReference type="AlphaFoldDB" id="A0A919R894"/>
<name>A0A919R894_9ACTN</name>
<dbReference type="Gene3D" id="3.10.180.10">
    <property type="entry name" value="2,3-Dihydroxybiphenyl 1,2-Dioxygenase, domain 1"/>
    <property type="match status" value="1"/>
</dbReference>
<dbReference type="InterPro" id="IPR004360">
    <property type="entry name" value="Glyas_Fos-R_dOase_dom"/>
</dbReference>
<dbReference type="Proteomes" id="UP000655287">
    <property type="component" value="Unassembled WGS sequence"/>
</dbReference>
<keyword evidence="3" id="KW-1185">Reference proteome</keyword>
<dbReference type="EMBL" id="BOOU01000098">
    <property type="protein sequence ID" value="GII81471.1"/>
    <property type="molecule type" value="Genomic_DNA"/>
</dbReference>
<sequence>MTGTKLTRARWTHVALPSCDLDRAIDFYTTMTPLEVVARHRDGDGRNAWLADRGPAEEPFVLVLVEFAKDRGVPRPQLTPFAHLGMEVPERAEVDEIAGRARRMGCLHWEPRLLPPPVGYVCALTDPDGNVIEISHGQQVYEEVRARWAGRPRD</sequence>
<reference evidence="2" key="1">
    <citation type="submission" date="2021-01" db="EMBL/GenBank/DDBJ databases">
        <title>Whole genome shotgun sequence of Sphaerisporangium rufum NBRC 109079.</title>
        <authorList>
            <person name="Komaki H."/>
            <person name="Tamura T."/>
        </authorList>
    </citation>
    <scope>NUCLEOTIDE SEQUENCE</scope>
    <source>
        <strain evidence="2">NBRC 109079</strain>
    </source>
</reference>
<evidence type="ECO:0000313" key="3">
    <source>
        <dbReference type="Proteomes" id="UP000655287"/>
    </source>
</evidence>
<comment type="caution">
    <text evidence="2">The sequence shown here is derived from an EMBL/GenBank/DDBJ whole genome shotgun (WGS) entry which is preliminary data.</text>
</comment>
<feature type="domain" description="VOC" evidence="1">
    <location>
        <begin position="10"/>
        <end position="137"/>
    </location>
</feature>
<evidence type="ECO:0000259" key="1">
    <source>
        <dbReference type="PROSITE" id="PS51819"/>
    </source>
</evidence>
<dbReference type="Pfam" id="PF00903">
    <property type="entry name" value="Glyoxalase"/>
    <property type="match status" value="1"/>
</dbReference>
<accession>A0A919R894</accession>
<dbReference type="PANTHER" id="PTHR36113:SF3">
    <property type="entry name" value="SLL5075 PROTEIN"/>
    <property type="match status" value="1"/>
</dbReference>
<dbReference type="PROSITE" id="PS51819">
    <property type="entry name" value="VOC"/>
    <property type="match status" value="1"/>
</dbReference>